<accession>A0A3S7UZW4</accession>
<evidence type="ECO:0008006" key="3">
    <source>
        <dbReference type="Google" id="ProtNLM"/>
    </source>
</evidence>
<dbReference type="EMBL" id="MH908920">
    <property type="protein sequence ID" value="AYM54270.1"/>
    <property type="molecule type" value="Genomic_DNA"/>
</dbReference>
<feature type="compositionally biased region" description="Low complexity" evidence="1">
    <location>
        <begin position="29"/>
        <end position="53"/>
    </location>
</feature>
<reference evidence="2" key="1">
    <citation type="journal article" date="2018" name="J. Ind. Microbiol. Biotechnol.">
        <title>Genome mining reveals uncommon alkylpyrones as type III PKS products from myxobacteria.</title>
        <authorList>
            <person name="Hug J.J."/>
            <person name="Panter F."/>
            <person name="Krug D."/>
            <person name="Muller R."/>
        </authorList>
    </citation>
    <scope>NUCLEOTIDE SEQUENCE</scope>
    <source>
        <strain evidence="2">So ce1128</strain>
    </source>
</reference>
<evidence type="ECO:0000313" key="2">
    <source>
        <dbReference type="EMBL" id="AYM54270.1"/>
    </source>
</evidence>
<dbReference type="AlphaFoldDB" id="A0A3S7UZW4"/>
<sequence>METTGCPADRRLVWVGALLLAACANHSSHPTTEPAAPAASPAARSAAPAVASEPPAPAVSIQDLEQLFGVSGSSSTSAGPPPDGAPSIEGYRRWMRKILEEPASYKVLTPVLLGVFVELPSDPVVGYLPLLEGQSRSKGTFYYRRKPCAERELERVRPWWNASTEVWVCRDDHRPELLADGDRTCDVMFPLPEGSRCGCGPNLMFCGTKELKSSLREATREELRLTLKHVIESGRPFGDLVTMNETVRSGLGDLFAARAEFFATGRFTPPDITRPPALRPRPYPLQGGLLSTPLFLFGDSQRSMVAGIWETFFCVPLRSQEVETQNILDKLHSESAFRETGLLGLASAEGCQNCHARLEHGQAFLAGWQSWLKGMHYIPEVAAATPTARLYLRDHRDLRGEQESNLGSLGKMITKQPEFGRCMVSKATNFVYEGDVVPYEVERQLIRRFEKGQRMRDLLEDAVIARVFGAKALREGDGDAADLAGSVER</sequence>
<protein>
    <recommendedName>
        <fullName evidence="3">DUF1588 domain-containing protein</fullName>
    </recommendedName>
</protein>
<evidence type="ECO:0000256" key="1">
    <source>
        <dbReference type="SAM" id="MobiDB-lite"/>
    </source>
</evidence>
<proteinExistence type="predicted"/>
<name>A0A3S7UZW4_SORCE</name>
<organism evidence="2">
    <name type="scientific">Sorangium cellulosum</name>
    <name type="common">Polyangium cellulosum</name>
    <dbReference type="NCBI Taxonomy" id="56"/>
    <lineage>
        <taxon>Bacteria</taxon>
        <taxon>Pseudomonadati</taxon>
        <taxon>Myxococcota</taxon>
        <taxon>Polyangia</taxon>
        <taxon>Polyangiales</taxon>
        <taxon>Polyangiaceae</taxon>
        <taxon>Sorangium</taxon>
    </lineage>
</organism>
<feature type="region of interest" description="Disordered" evidence="1">
    <location>
        <begin position="29"/>
        <end position="55"/>
    </location>
</feature>